<evidence type="ECO:0000313" key="2">
    <source>
        <dbReference type="Proteomes" id="UP000253891"/>
    </source>
</evidence>
<dbReference type="SUPFAM" id="SSF88713">
    <property type="entry name" value="Glycoside hydrolase/deacetylase"/>
    <property type="match status" value="1"/>
</dbReference>
<dbReference type="PANTHER" id="PTHR30292">
    <property type="entry name" value="UNCHARACTERIZED PROTEIN YBGL-RELATED"/>
    <property type="match status" value="1"/>
</dbReference>
<accession>A0A0K8MIS5</accession>
<dbReference type="InterPro" id="IPR005501">
    <property type="entry name" value="LamB/YcsF/PxpA-like"/>
</dbReference>
<gene>
    <name evidence="1" type="ORF">FFIC_283850</name>
</gene>
<dbReference type="Proteomes" id="UP000253891">
    <property type="component" value="Unassembled WGS sequence"/>
</dbReference>
<proteinExistence type="predicted"/>
<sequence>MTKVDFNSDLGESYGHYIVGLDPLILKQVTSTNIACGFHAGDPKVMRNTVKLALSEGVAIGAHPGFQDLQGFGRRKIDMAPEDITVMVQYQVGALAAFTPDHRLHHVKAHGALYNLAAKNRVVADAVVAGIKAAAPDTIVYGLANSQLIEAAKEANMRYAQEVFADRNYQADGTLVPRTHDNAVITNPDLATQRALKMVQTQTLTAITGETVPLAVDSICVHGDNEEAVALTEKIKTTLAENGITITSEI</sequence>
<dbReference type="AlphaFoldDB" id="A0A0K8MIS5"/>
<protein>
    <submittedName>
        <fullName evidence="1">Lactam utilization protein B related protein</fullName>
    </submittedName>
</protein>
<reference evidence="1 2" key="1">
    <citation type="journal article" date="2015" name="BMC Genomics">
        <title>Comparative genomics of Fructobacillus spp. and Leuconostoc spp. reveals niche-specific evolution of Fructobacillus spp.</title>
        <authorList>
            <person name="Endo A."/>
            <person name="Tanizawa Y."/>
            <person name="Tanaka N."/>
            <person name="Maeno S."/>
            <person name="Kumar H."/>
            <person name="Shiwa Y."/>
            <person name="Okada S."/>
            <person name="Yoshikawa H."/>
            <person name="Dicks L."/>
            <person name="Nakagawa J."/>
            <person name="Arita M."/>
        </authorList>
    </citation>
    <scope>NUCLEOTIDE SEQUENCE [LARGE SCALE GENOMIC DNA]</scope>
    <source>
        <strain evidence="1 2">JCM 12225</strain>
    </source>
</reference>
<dbReference type="Gene3D" id="3.20.20.370">
    <property type="entry name" value="Glycoside hydrolase/deacetylase"/>
    <property type="match status" value="1"/>
</dbReference>
<dbReference type="NCBIfam" id="NF003814">
    <property type="entry name" value="PRK05406.1-3"/>
    <property type="match status" value="1"/>
</dbReference>
<dbReference type="NCBIfam" id="NF003816">
    <property type="entry name" value="PRK05406.1-5"/>
    <property type="match status" value="1"/>
</dbReference>
<dbReference type="PANTHER" id="PTHR30292:SF0">
    <property type="entry name" value="5-OXOPROLINASE SUBUNIT A"/>
    <property type="match status" value="1"/>
</dbReference>
<name>A0A0K8MIS5_9LACO</name>
<dbReference type="Pfam" id="PF03746">
    <property type="entry name" value="LamB_YcsF"/>
    <property type="match status" value="1"/>
</dbReference>
<dbReference type="InterPro" id="IPR011330">
    <property type="entry name" value="Glyco_hydro/deAcase_b/a-brl"/>
</dbReference>
<keyword evidence="2" id="KW-1185">Reference proteome</keyword>
<dbReference type="EMBL" id="DF968005">
    <property type="protein sequence ID" value="GAP00368.1"/>
    <property type="molecule type" value="Genomic_DNA"/>
</dbReference>
<dbReference type="RefSeq" id="WP_061993667.1">
    <property type="nucleotide sequence ID" value="NZ_DF968005.1"/>
</dbReference>
<organism evidence="1 2">
    <name type="scientific">Fructobacillus ficulneus</name>
    <dbReference type="NCBI Taxonomy" id="157463"/>
    <lineage>
        <taxon>Bacteria</taxon>
        <taxon>Bacillati</taxon>
        <taxon>Bacillota</taxon>
        <taxon>Bacilli</taxon>
        <taxon>Lactobacillales</taxon>
        <taxon>Lactobacillaceae</taxon>
        <taxon>Fructobacillus</taxon>
    </lineage>
</organism>
<dbReference type="OrthoDB" id="9773478at2"/>
<dbReference type="CDD" id="cd10787">
    <property type="entry name" value="LamB_YcsF_like"/>
    <property type="match status" value="1"/>
</dbReference>
<dbReference type="GO" id="GO:0005975">
    <property type="term" value="P:carbohydrate metabolic process"/>
    <property type="evidence" value="ECO:0007669"/>
    <property type="project" value="InterPro"/>
</dbReference>
<evidence type="ECO:0000313" key="1">
    <source>
        <dbReference type="EMBL" id="GAP00368.1"/>
    </source>
</evidence>
<dbReference type="STRING" id="157463.GCA_001047075_01257"/>